<evidence type="ECO:0000313" key="4">
    <source>
        <dbReference type="Proteomes" id="UP001497516"/>
    </source>
</evidence>
<dbReference type="SUPFAM" id="SSF53098">
    <property type="entry name" value="Ribonuclease H-like"/>
    <property type="match status" value="1"/>
</dbReference>
<evidence type="ECO:0000259" key="2">
    <source>
        <dbReference type="PROSITE" id="PS50879"/>
    </source>
</evidence>
<dbReference type="InterPro" id="IPR000477">
    <property type="entry name" value="RT_dom"/>
</dbReference>
<dbReference type="Gene3D" id="3.60.10.10">
    <property type="entry name" value="Endonuclease/exonuclease/phosphatase"/>
    <property type="match status" value="1"/>
</dbReference>
<dbReference type="InterPro" id="IPR036691">
    <property type="entry name" value="Endo/exonu/phosph_ase_sf"/>
</dbReference>
<accession>A0AAV2D5B1</accession>
<evidence type="ECO:0008006" key="5">
    <source>
        <dbReference type="Google" id="ProtNLM"/>
    </source>
</evidence>
<dbReference type="InterPro" id="IPR026960">
    <property type="entry name" value="RVT-Znf"/>
</dbReference>
<dbReference type="InterPro" id="IPR012337">
    <property type="entry name" value="RNaseH-like_sf"/>
</dbReference>
<proteinExistence type="predicted"/>
<sequence length="1312" mass="150053">MAVSDAVGFSGGIWVLWDNSHMHLEVIDKDKQFIHLKWFGARKEIGFLTAIYASPNDFERGSLWNCLRRIEKSVDGPWLLSGDFNAMSSPEDKHGGAPFNFARARPFTDCIDDCGLVDLGFSGPKFTWFTKSSRLKERLDRSFCSLEWRQKFPGTMVFHLPKLKSDHRPILTCTTSIPPSHKPVRRFQFLAPWLAHDDFPSFFSSSWNLGFDFPSSLQVLSEKLAWWNKEIFGNIFRRKKYLMKKLQSLEILNERSASPRSLEKEKQTREELEETLWQEEVLWLQKSRANWIVHGDKNTRFFHQSTLSRRKRNAISCLKDDSGNWISDPDSILLMARLFFVELYTKEDKEHHPNLPADFPELAPSLTDRLGAPPSFEEVRATLMDMKGLKAPGKDGFHAIFFQKCWGVVGREFFLLISSCFSNPSKIRSLNQTLLALIPKVDAPASMSQFRPISLCNVGYKVVAKTIANRLKSLMPHLVHPNQSSFVPNRHITDNILILQETVHSMARKGGKKGTMLLKVDLAKAYDRIDWTFLEETLMLAGIPTQCVNIIMQCVTSVEMQVLWNGGETDPFSPTRGIRQGCPLTPYLFTLCIERLSHIIDRKVRDKKWKPVLLSVGGPPLSHLFFADDLVLFAEASVEQADCILSCLNAFCVASGELVSKDKSRVFFSKNTKMHARTNICSRLGIQPTNDLGKYLGVPVIHGRLTKLTYRYILDKIDSKLTAWKARTLSLAGRVTLAKAVLEAIPLYAMQTTLLPASVCDTIDRKIRWFVWGSQVGKRKVHLISWETICKPKNQGGLGLRTAKSLNLAYMVKLAWHVLNNEKDLWVRVLQGKYFHHKDGKIMAMKTSNHSNLWRAILKAMPTMRRGMAWSIRDGMSNGFWTHPWLDQDTVLEDYALVPLSEEDKLSCVADWTNTNGEWNWDRLKNFLPNEVLIRIAGLETPDPELGEDRTIWGVEKDGRFRLRSAYELVEGSTEGRTEEHWRDLWRWDGPNRVKLFLWLVSHNRLLTNAERKKRQMAQDGSCTHCTDEEETMEHILRRCKKTEGFWRHFNCKIKDRNNGTSFIQWIHRNTKDVDTGIDFGILCWLVWKQRNEEALDGKNYSEEGLICKAKAWLNIHRHARENTIRSLVMTSSVQVEKELSWKPPREGWYQVQADGSVLGASGMAAAGGVIRDCLGRCFDAFACNLGACSITCAELKGAVVGLERAWKLGFRKIELNLDSTTAISIIKNWKDSNHSHGLLVGKIGSLLSREWEVVISHVYREKNVVADFLASKGHSLPFGTHCFDVYDPNLEHWLMYDVMGITTTRSINIMH</sequence>
<dbReference type="CDD" id="cd01650">
    <property type="entry name" value="RT_nLTR_like"/>
    <property type="match status" value="1"/>
</dbReference>
<dbReference type="PROSITE" id="PS50879">
    <property type="entry name" value="RNASE_H_1"/>
    <property type="match status" value="1"/>
</dbReference>
<dbReference type="PROSITE" id="PS50878">
    <property type="entry name" value="RT_POL"/>
    <property type="match status" value="1"/>
</dbReference>
<gene>
    <name evidence="3" type="ORF">LTRI10_LOCUS11274</name>
</gene>
<dbReference type="SUPFAM" id="SSF56219">
    <property type="entry name" value="DNase I-like"/>
    <property type="match status" value="1"/>
</dbReference>
<dbReference type="Pfam" id="PF13456">
    <property type="entry name" value="RVT_3"/>
    <property type="match status" value="1"/>
</dbReference>
<reference evidence="3 4" key="1">
    <citation type="submission" date="2024-04" db="EMBL/GenBank/DDBJ databases">
        <authorList>
            <person name="Fracassetti M."/>
        </authorList>
    </citation>
    <scope>NUCLEOTIDE SEQUENCE [LARGE SCALE GENOMIC DNA]</scope>
</reference>
<dbReference type="InterPro" id="IPR044730">
    <property type="entry name" value="RNase_H-like_dom_plant"/>
</dbReference>
<dbReference type="CDD" id="cd06222">
    <property type="entry name" value="RNase_H_like"/>
    <property type="match status" value="1"/>
</dbReference>
<dbReference type="InterPro" id="IPR036397">
    <property type="entry name" value="RNaseH_sf"/>
</dbReference>
<dbReference type="Gene3D" id="3.30.420.10">
    <property type="entry name" value="Ribonuclease H-like superfamily/Ribonuclease H"/>
    <property type="match status" value="1"/>
</dbReference>
<evidence type="ECO:0000313" key="3">
    <source>
        <dbReference type="EMBL" id="CAL1367787.1"/>
    </source>
</evidence>
<dbReference type="GO" id="GO:0003676">
    <property type="term" value="F:nucleic acid binding"/>
    <property type="evidence" value="ECO:0007669"/>
    <property type="project" value="InterPro"/>
</dbReference>
<dbReference type="PANTHER" id="PTHR33116:SF86">
    <property type="entry name" value="REVERSE TRANSCRIPTASE DOMAIN-CONTAINING PROTEIN"/>
    <property type="match status" value="1"/>
</dbReference>
<dbReference type="EMBL" id="OZ034815">
    <property type="protein sequence ID" value="CAL1367787.1"/>
    <property type="molecule type" value="Genomic_DNA"/>
</dbReference>
<feature type="domain" description="RNase H type-1" evidence="2">
    <location>
        <begin position="1146"/>
        <end position="1276"/>
    </location>
</feature>
<dbReference type="Proteomes" id="UP001497516">
    <property type="component" value="Chromosome 2"/>
</dbReference>
<dbReference type="PANTHER" id="PTHR33116">
    <property type="entry name" value="REVERSE TRANSCRIPTASE ZINC-BINDING DOMAIN-CONTAINING PROTEIN-RELATED-RELATED"/>
    <property type="match status" value="1"/>
</dbReference>
<protein>
    <recommendedName>
        <fullName evidence="5">Reverse transcriptase domain-containing protein</fullName>
    </recommendedName>
</protein>
<dbReference type="SUPFAM" id="SSF56672">
    <property type="entry name" value="DNA/RNA polymerases"/>
    <property type="match status" value="1"/>
</dbReference>
<feature type="domain" description="Reverse transcriptase" evidence="1">
    <location>
        <begin position="419"/>
        <end position="700"/>
    </location>
</feature>
<keyword evidence="4" id="KW-1185">Reference proteome</keyword>
<name>A0AAV2D5B1_9ROSI</name>
<dbReference type="GO" id="GO:0004523">
    <property type="term" value="F:RNA-DNA hybrid ribonuclease activity"/>
    <property type="evidence" value="ECO:0007669"/>
    <property type="project" value="InterPro"/>
</dbReference>
<dbReference type="Pfam" id="PF13966">
    <property type="entry name" value="zf-RVT"/>
    <property type="match status" value="1"/>
</dbReference>
<organism evidence="3 4">
    <name type="scientific">Linum trigynum</name>
    <dbReference type="NCBI Taxonomy" id="586398"/>
    <lineage>
        <taxon>Eukaryota</taxon>
        <taxon>Viridiplantae</taxon>
        <taxon>Streptophyta</taxon>
        <taxon>Embryophyta</taxon>
        <taxon>Tracheophyta</taxon>
        <taxon>Spermatophyta</taxon>
        <taxon>Magnoliopsida</taxon>
        <taxon>eudicotyledons</taxon>
        <taxon>Gunneridae</taxon>
        <taxon>Pentapetalae</taxon>
        <taxon>rosids</taxon>
        <taxon>fabids</taxon>
        <taxon>Malpighiales</taxon>
        <taxon>Linaceae</taxon>
        <taxon>Linum</taxon>
    </lineage>
</organism>
<evidence type="ECO:0000259" key="1">
    <source>
        <dbReference type="PROSITE" id="PS50878"/>
    </source>
</evidence>
<dbReference type="Pfam" id="PF00078">
    <property type="entry name" value="RVT_1"/>
    <property type="match status" value="1"/>
</dbReference>
<dbReference type="InterPro" id="IPR002156">
    <property type="entry name" value="RNaseH_domain"/>
</dbReference>
<dbReference type="InterPro" id="IPR043502">
    <property type="entry name" value="DNA/RNA_pol_sf"/>
</dbReference>